<organism evidence="2 3">
    <name type="scientific">Candidatus Woesebacteria bacterium GW2011_GWB1_40_101</name>
    <dbReference type="NCBI Taxonomy" id="1618575"/>
    <lineage>
        <taxon>Bacteria</taxon>
        <taxon>Candidatus Woeseibacteriota</taxon>
    </lineage>
</organism>
<feature type="transmembrane region" description="Helical" evidence="1">
    <location>
        <begin position="92"/>
        <end position="109"/>
    </location>
</feature>
<protein>
    <submittedName>
        <fullName evidence="2">Uncharacterized protein</fullName>
    </submittedName>
</protein>
<keyword evidence="1" id="KW-1133">Transmembrane helix</keyword>
<evidence type="ECO:0000256" key="1">
    <source>
        <dbReference type="SAM" id="Phobius"/>
    </source>
</evidence>
<name>A0A0G0TK94_9BACT</name>
<feature type="transmembrane region" description="Helical" evidence="1">
    <location>
        <begin position="6"/>
        <end position="28"/>
    </location>
</feature>
<accession>A0A0G0TK94</accession>
<gene>
    <name evidence="2" type="ORF">UT72_C0022G0007</name>
</gene>
<dbReference type="AlphaFoldDB" id="A0A0G0TK94"/>
<feature type="transmembrane region" description="Helical" evidence="1">
    <location>
        <begin position="40"/>
        <end position="56"/>
    </location>
</feature>
<sequence length="120" mass="14119">MKFSLVKFLPLVLPLFFLLLWFVLRFLLYPSQTPEEFVGYLYWLWLAIIYSFIFALKLSNKFSLYTALFLTTLGAVVTTFFKGDINDYGEEILRLALIFWLIGIIQSWSEVLREKNGKEG</sequence>
<keyword evidence="1" id="KW-0812">Transmembrane</keyword>
<dbReference type="EMBL" id="LBXW01000022">
    <property type="protein sequence ID" value="KKR38182.1"/>
    <property type="molecule type" value="Genomic_DNA"/>
</dbReference>
<comment type="caution">
    <text evidence="2">The sequence shown here is derived from an EMBL/GenBank/DDBJ whole genome shotgun (WGS) entry which is preliminary data.</text>
</comment>
<proteinExistence type="predicted"/>
<feature type="transmembrane region" description="Helical" evidence="1">
    <location>
        <begin position="62"/>
        <end position="80"/>
    </location>
</feature>
<keyword evidence="1" id="KW-0472">Membrane</keyword>
<dbReference type="Proteomes" id="UP000034687">
    <property type="component" value="Unassembled WGS sequence"/>
</dbReference>
<reference evidence="2 3" key="1">
    <citation type="journal article" date="2015" name="Nature">
        <title>rRNA introns, odd ribosomes, and small enigmatic genomes across a large radiation of phyla.</title>
        <authorList>
            <person name="Brown C.T."/>
            <person name="Hug L.A."/>
            <person name="Thomas B.C."/>
            <person name="Sharon I."/>
            <person name="Castelle C.J."/>
            <person name="Singh A."/>
            <person name="Wilkins M.J."/>
            <person name="Williams K.H."/>
            <person name="Banfield J.F."/>
        </authorList>
    </citation>
    <scope>NUCLEOTIDE SEQUENCE [LARGE SCALE GENOMIC DNA]</scope>
</reference>
<evidence type="ECO:0000313" key="2">
    <source>
        <dbReference type="EMBL" id="KKR38182.1"/>
    </source>
</evidence>
<evidence type="ECO:0000313" key="3">
    <source>
        <dbReference type="Proteomes" id="UP000034687"/>
    </source>
</evidence>